<reference evidence="2" key="1">
    <citation type="submission" date="2021-01" db="EMBL/GenBank/DDBJ databases">
        <title>Genome seq and assembly of Tabrizicola sp. KVB23.</title>
        <authorList>
            <person name="Chhetri G."/>
        </authorList>
    </citation>
    <scope>NUCLEOTIDE SEQUENCE</scope>
    <source>
        <strain evidence="2">KVB23</strain>
    </source>
</reference>
<organism evidence="2 3">
    <name type="scientific">Fuscibacter oryzae</name>
    <dbReference type="NCBI Taxonomy" id="2803939"/>
    <lineage>
        <taxon>Bacteria</taxon>
        <taxon>Pseudomonadati</taxon>
        <taxon>Pseudomonadota</taxon>
        <taxon>Alphaproteobacteria</taxon>
        <taxon>Rhodobacterales</taxon>
        <taxon>Paracoccaceae</taxon>
        <taxon>Fuscibacter</taxon>
    </lineage>
</organism>
<dbReference type="AlphaFoldDB" id="A0A8J7SRZ0"/>
<evidence type="ECO:0000259" key="1">
    <source>
        <dbReference type="Pfam" id="PF20056"/>
    </source>
</evidence>
<comment type="caution">
    <text evidence="2">The sequence shown here is derived from an EMBL/GenBank/DDBJ whole genome shotgun (WGS) entry which is preliminary data.</text>
</comment>
<evidence type="ECO:0000313" key="3">
    <source>
        <dbReference type="Proteomes" id="UP000619033"/>
    </source>
</evidence>
<keyword evidence="3" id="KW-1185">Reference proteome</keyword>
<proteinExistence type="predicted"/>
<dbReference type="EMBL" id="JAESVP010000002">
    <property type="protein sequence ID" value="MBL4927305.1"/>
    <property type="molecule type" value="Genomic_DNA"/>
</dbReference>
<name>A0A8J7SRZ0_9RHOB</name>
<gene>
    <name evidence="2" type="ORF">JI744_04225</name>
</gene>
<dbReference type="RefSeq" id="WP_202658448.1">
    <property type="nucleotide sequence ID" value="NZ_JAESVP010000002.1"/>
</dbReference>
<protein>
    <recommendedName>
        <fullName evidence="1">DUF6455 domain-containing protein</fullName>
    </recommendedName>
</protein>
<feature type="domain" description="DUF6455" evidence="1">
    <location>
        <begin position="13"/>
        <end position="81"/>
    </location>
</feature>
<dbReference type="Proteomes" id="UP000619033">
    <property type="component" value="Unassembled WGS sequence"/>
</dbReference>
<dbReference type="Pfam" id="PF20056">
    <property type="entry name" value="DUF6455"/>
    <property type="match status" value="1"/>
</dbReference>
<evidence type="ECO:0000313" key="2">
    <source>
        <dbReference type="EMBL" id="MBL4927305.1"/>
    </source>
</evidence>
<sequence length="83" mass="8728">MMGYTEAPLAWGHARGMARTVGVSLTDAVVEGWLSRTELAGMVEMCGRCSHIGECTRWLAYTVTAPAVPGFCPNAPAIGALMA</sequence>
<dbReference type="InterPro" id="IPR045601">
    <property type="entry name" value="DUF6455"/>
</dbReference>
<accession>A0A8J7SRZ0</accession>